<sequence>MADVHVHFIGHTQGEIHSLLLVGLCAHNHAVLKLSGQAELCTPLRNLKEDIQQKKCSCCIKHCRVFSIISTSFSKVKACFEDYIKSFCVSKTNSDRRDLMVLFLIMQNCFGSMWRLQWIGA</sequence>
<name>A0ABV0Q7P1_9TELE</name>
<reference evidence="1 2" key="1">
    <citation type="submission" date="2021-06" db="EMBL/GenBank/DDBJ databases">
        <authorList>
            <person name="Palmer J.M."/>
        </authorList>
    </citation>
    <scope>NUCLEOTIDE SEQUENCE [LARGE SCALE GENOMIC DNA]</scope>
    <source>
        <strain evidence="1 2">XC_2019</strain>
        <tissue evidence="1">Muscle</tissue>
    </source>
</reference>
<comment type="caution">
    <text evidence="1">The sequence shown here is derived from an EMBL/GenBank/DDBJ whole genome shotgun (WGS) entry which is preliminary data.</text>
</comment>
<dbReference type="Proteomes" id="UP001434883">
    <property type="component" value="Unassembled WGS sequence"/>
</dbReference>
<organism evidence="1 2">
    <name type="scientific">Xenoophorus captivus</name>
    <dbReference type="NCBI Taxonomy" id="1517983"/>
    <lineage>
        <taxon>Eukaryota</taxon>
        <taxon>Metazoa</taxon>
        <taxon>Chordata</taxon>
        <taxon>Craniata</taxon>
        <taxon>Vertebrata</taxon>
        <taxon>Euteleostomi</taxon>
        <taxon>Actinopterygii</taxon>
        <taxon>Neopterygii</taxon>
        <taxon>Teleostei</taxon>
        <taxon>Neoteleostei</taxon>
        <taxon>Acanthomorphata</taxon>
        <taxon>Ovalentaria</taxon>
        <taxon>Atherinomorphae</taxon>
        <taxon>Cyprinodontiformes</taxon>
        <taxon>Goodeidae</taxon>
        <taxon>Xenoophorus</taxon>
    </lineage>
</organism>
<gene>
    <name evidence="1" type="ORF">XENOCAPTIV_002929</name>
</gene>
<keyword evidence="2" id="KW-1185">Reference proteome</keyword>
<evidence type="ECO:0000313" key="2">
    <source>
        <dbReference type="Proteomes" id="UP001434883"/>
    </source>
</evidence>
<evidence type="ECO:0000313" key="1">
    <source>
        <dbReference type="EMBL" id="MEQ2191820.1"/>
    </source>
</evidence>
<protein>
    <submittedName>
        <fullName evidence="1">Uncharacterized protein</fullName>
    </submittedName>
</protein>
<proteinExistence type="predicted"/>
<accession>A0ABV0Q7P1</accession>
<dbReference type="EMBL" id="JAHRIN010001298">
    <property type="protein sequence ID" value="MEQ2191820.1"/>
    <property type="molecule type" value="Genomic_DNA"/>
</dbReference>